<evidence type="ECO:0000256" key="6">
    <source>
        <dbReference type="SAM" id="MobiDB-lite"/>
    </source>
</evidence>
<dbReference type="EMBL" id="JAEKNN010000010">
    <property type="protein sequence ID" value="MBJ7608308.1"/>
    <property type="molecule type" value="Genomic_DNA"/>
</dbReference>
<keyword evidence="3 7" id="KW-0812">Transmembrane</keyword>
<keyword evidence="2" id="KW-1003">Cell membrane</keyword>
<dbReference type="PANTHER" id="PTHR30213">
    <property type="entry name" value="INNER MEMBRANE PROTEIN YHJD"/>
    <property type="match status" value="1"/>
</dbReference>
<dbReference type="AlphaFoldDB" id="A0A934KBB8"/>
<feature type="region of interest" description="Disordered" evidence="6">
    <location>
        <begin position="278"/>
        <end position="312"/>
    </location>
</feature>
<comment type="caution">
    <text evidence="8">The sequence shown here is derived from an EMBL/GenBank/DDBJ whole genome shotgun (WGS) entry which is preliminary data.</text>
</comment>
<protein>
    <submittedName>
        <fullName evidence="8">YihY/virulence factor BrkB family protein</fullName>
    </submittedName>
</protein>
<dbReference type="Proteomes" id="UP000614410">
    <property type="component" value="Unassembled WGS sequence"/>
</dbReference>
<dbReference type="GO" id="GO:0005886">
    <property type="term" value="C:plasma membrane"/>
    <property type="evidence" value="ECO:0007669"/>
    <property type="project" value="UniProtKB-SubCell"/>
</dbReference>
<name>A0A934KBB8_9BACT</name>
<keyword evidence="5 7" id="KW-0472">Membrane</keyword>
<gene>
    <name evidence="8" type="ORF">JF887_02595</name>
</gene>
<dbReference type="PANTHER" id="PTHR30213:SF0">
    <property type="entry name" value="UPF0761 MEMBRANE PROTEIN YIHY"/>
    <property type="match status" value="1"/>
</dbReference>
<evidence type="ECO:0000256" key="7">
    <source>
        <dbReference type="SAM" id="Phobius"/>
    </source>
</evidence>
<reference evidence="8 9" key="1">
    <citation type="submission" date="2020-10" db="EMBL/GenBank/DDBJ databases">
        <title>Ca. Dormibacterota MAGs.</title>
        <authorList>
            <person name="Montgomery K."/>
        </authorList>
    </citation>
    <scope>NUCLEOTIDE SEQUENCE [LARGE SCALE GENOMIC DNA]</scope>
    <source>
        <strain evidence="8">Mitchell_Peninsula_5</strain>
    </source>
</reference>
<feature type="transmembrane region" description="Helical" evidence="7">
    <location>
        <begin position="233"/>
        <end position="253"/>
    </location>
</feature>
<keyword evidence="4 7" id="KW-1133">Transmembrane helix</keyword>
<organism evidence="8 9">
    <name type="scientific">Candidatus Amunia macphersoniae</name>
    <dbReference type="NCBI Taxonomy" id="3127014"/>
    <lineage>
        <taxon>Bacteria</taxon>
        <taxon>Bacillati</taxon>
        <taxon>Candidatus Dormiibacterota</taxon>
        <taxon>Candidatus Dormibacteria</taxon>
        <taxon>Candidatus Aeolococcales</taxon>
        <taxon>Candidatus Aeolococcaceae</taxon>
        <taxon>Candidatus Amunia</taxon>
    </lineage>
</organism>
<feature type="transmembrane region" description="Helical" evidence="7">
    <location>
        <begin position="90"/>
        <end position="110"/>
    </location>
</feature>
<evidence type="ECO:0000256" key="4">
    <source>
        <dbReference type="ARBA" id="ARBA00022989"/>
    </source>
</evidence>
<evidence type="ECO:0000256" key="5">
    <source>
        <dbReference type="ARBA" id="ARBA00023136"/>
    </source>
</evidence>
<evidence type="ECO:0000256" key="3">
    <source>
        <dbReference type="ARBA" id="ARBA00022692"/>
    </source>
</evidence>
<feature type="transmembrane region" description="Helical" evidence="7">
    <location>
        <begin position="174"/>
        <end position="195"/>
    </location>
</feature>
<accession>A0A934KBB8</accession>
<proteinExistence type="predicted"/>
<dbReference type="PIRSF" id="PIRSF035875">
    <property type="entry name" value="RNase_BN"/>
    <property type="match status" value="1"/>
</dbReference>
<feature type="transmembrane region" description="Helical" evidence="7">
    <location>
        <begin position="131"/>
        <end position="154"/>
    </location>
</feature>
<evidence type="ECO:0000313" key="9">
    <source>
        <dbReference type="Proteomes" id="UP000614410"/>
    </source>
</evidence>
<dbReference type="Pfam" id="PF03631">
    <property type="entry name" value="Virul_fac_BrkB"/>
    <property type="match status" value="1"/>
</dbReference>
<evidence type="ECO:0000256" key="1">
    <source>
        <dbReference type="ARBA" id="ARBA00004651"/>
    </source>
</evidence>
<evidence type="ECO:0000256" key="2">
    <source>
        <dbReference type="ARBA" id="ARBA00022475"/>
    </source>
</evidence>
<evidence type="ECO:0000313" key="8">
    <source>
        <dbReference type="EMBL" id="MBJ7608308.1"/>
    </source>
</evidence>
<comment type="subcellular location">
    <subcellularLocation>
        <location evidence="1">Cell membrane</location>
        <topology evidence="1">Multi-pass membrane protein</topology>
    </subcellularLocation>
</comment>
<dbReference type="InterPro" id="IPR017039">
    <property type="entry name" value="Virul_fac_BrkB"/>
</dbReference>
<feature type="transmembrane region" description="Helical" evidence="7">
    <location>
        <begin position="25"/>
        <end position="52"/>
    </location>
</feature>
<feature type="transmembrane region" description="Helical" evidence="7">
    <location>
        <begin position="207"/>
        <end position="227"/>
    </location>
</feature>
<sequence>MRHRIASSLIGRVVRRYDAAHANNWATVIAWNALFSFVPIVIAVVAAFSLLLSRQDFAAGVASTVSRVASTRQERNDLLRTVNGVAQHRGLLVGAAVIGLLWSGSALFAAMDNGLSALYSVPARSFVVKRLRGMFLVVIFSVLLVPLLLSSALLSAGPSYSLVPAGLPEEAIVILQFLTGTVLATVIFLVIYRLLPNKGHAVRRLVPGALAAGLLLESLSALFPLYASATSGAATYGVLIALLFLLLTFFFLLGQITVIGALVNVELDAAALSARAGRPDRAASAAPDARHPWQRKGSLRAAAGEPGDGRRG</sequence>